<dbReference type="EMBL" id="VBQZ03000236">
    <property type="protein sequence ID" value="MXQ98359.1"/>
    <property type="molecule type" value="Genomic_DNA"/>
</dbReference>
<sequence length="231" mass="24708">MASSLSPKPSVNQQAAASLSPAAMRSRLLLSVALLPTIRETSEEMLPGGAGEEPPASPSLDDYVRSICQLAQPTSVLDEAAARVRTSRPPRLARSCAKSCPTGSLQDITTRFTGQQPSLPRTGTVDPLDWLFGESQEKQPSKRDVPRRTGPSADPWASRRQTDSGKAPGTPRGRLSDAKAPGHSLQRTSRDWHQCSQASGQPGQDAGSPTSPRHSSILRTLSLHLPVIHEL</sequence>
<feature type="compositionally biased region" description="Polar residues" evidence="1">
    <location>
        <begin position="194"/>
        <end position="218"/>
    </location>
</feature>
<dbReference type="Pfam" id="PF15343">
    <property type="entry name" value="DEPP"/>
    <property type="match status" value="1"/>
</dbReference>
<name>A0A6B0S6M2_9CETA</name>
<proteinExistence type="predicted"/>
<gene>
    <name evidence="2" type="ORF">E5288_WYG013314</name>
</gene>
<feature type="compositionally biased region" description="Polar residues" evidence="1">
    <location>
        <begin position="101"/>
        <end position="121"/>
    </location>
</feature>
<comment type="caution">
    <text evidence="2">The sequence shown here is derived from an EMBL/GenBank/DDBJ whole genome shotgun (WGS) entry which is preliminary data.</text>
</comment>
<dbReference type="InterPro" id="IPR020133">
    <property type="entry name" value="DEPP"/>
</dbReference>
<dbReference type="PANTHER" id="PTHR15426:SF6">
    <property type="entry name" value="PROTEIN DEPP1"/>
    <property type="match status" value="1"/>
</dbReference>
<accession>A0A6B0S6M2</accession>
<protein>
    <recommendedName>
        <fullName evidence="4">Protein DEPP</fullName>
    </recommendedName>
</protein>
<feature type="compositionally biased region" description="Basic and acidic residues" evidence="1">
    <location>
        <begin position="135"/>
        <end position="147"/>
    </location>
</feature>
<dbReference type="AlphaFoldDB" id="A0A6B0S6M2"/>
<evidence type="ECO:0000313" key="2">
    <source>
        <dbReference type="EMBL" id="MXQ98359.1"/>
    </source>
</evidence>
<organism evidence="2 3">
    <name type="scientific">Bos mutus</name>
    <name type="common">wild yak</name>
    <dbReference type="NCBI Taxonomy" id="72004"/>
    <lineage>
        <taxon>Eukaryota</taxon>
        <taxon>Metazoa</taxon>
        <taxon>Chordata</taxon>
        <taxon>Craniata</taxon>
        <taxon>Vertebrata</taxon>
        <taxon>Euteleostomi</taxon>
        <taxon>Mammalia</taxon>
        <taxon>Eutheria</taxon>
        <taxon>Laurasiatheria</taxon>
        <taxon>Artiodactyla</taxon>
        <taxon>Ruminantia</taxon>
        <taxon>Pecora</taxon>
        <taxon>Bovidae</taxon>
        <taxon>Bovinae</taxon>
        <taxon>Bos</taxon>
    </lineage>
</organism>
<evidence type="ECO:0000313" key="3">
    <source>
        <dbReference type="Proteomes" id="UP000322234"/>
    </source>
</evidence>
<keyword evidence="3" id="KW-1185">Reference proteome</keyword>
<dbReference type="GO" id="GO:0010506">
    <property type="term" value="P:regulation of autophagy"/>
    <property type="evidence" value="ECO:0007669"/>
    <property type="project" value="TreeGrafter"/>
</dbReference>
<dbReference type="Proteomes" id="UP000322234">
    <property type="component" value="Unassembled WGS sequence"/>
</dbReference>
<reference evidence="2" key="1">
    <citation type="submission" date="2019-10" db="EMBL/GenBank/DDBJ databases">
        <title>The sequence and de novo assembly of the wild yak genome.</title>
        <authorList>
            <person name="Liu Y."/>
        </authorList>
    </citation>
    <scope>NUCLEOTIDE SEQUENCE [LARGE SCALE GENOMIC DNA]</scope>
    <source>
        <strain evidence="2">WY2019</strain>
    </source>
</reference>
<evidence type="ECO:0008006" key="4">
    <source>
        <dbReference type="Google" id="ProtNLM"/>
    </source>
</evidence>
<evidence type="ECO:0000256" key="1">
    <source>
        <dbReference type="SAM" id="MobiDB-lite"/>
    </source>
</evidence>
<feature type="region of interest" description="Disordered" evidence="1">
    <location>
        <begin position="93"/>
        <end position="218"/>
    </location>
</feature>
<dbReference type="GO" id="GO:0005739">
    <property type="term" value="C:mitochondrion"/>
    <property type="evidence" value="ECO:0007669"/>
    <property type="project" value="TreeGrafter"/>
</dbReference>
<dbReference type="PANTHER" id="PTHR15426">
    <property type="entry name" value="PROTEIN DEPP1"/>
    <property type="match status" value="1"/>
</dbReference>